<reference evidence="1" key="1">
    <citation type="journal article" date="2020" name="Nature">
        <title>Giant virus diversity and host interactions through global metagenomics.</title>
        <authorList>
            <person name="Schulz F."/>
            <person name="Roux S."/>
            <person name="Paez-Espino D."/>
            <person name="Jungbluth S."/>
            <person name="Walsh D.A."/>
            <person name="Denef V.J."/>
            <person name="McMahon K.D."/>
            <person name="Konstantinidis K.T."/>
            <person name="Eloe-Fadrosh E.A."/>
            <person name="Kyrpides N.C."/>
            <person name="Woyke T."/>
        </authorList>
    </citation>
    <scope>NUCLEOTIDE SEQUENCE</scope>
    <source>
        <strain evidence="1">GVMAG-M-3300023179-63</strain>
    </source>
</reference>
<accession>A0A6C0H3J1</accession>
<proteinExistence type="predicted"/>
<evidence type="ECO:0000313" key="1">
    <source>
        <dbReference type="EMBL" id="QHT75132.1"/>
    </source>
</evidence>
<protein>
    <submittedName>
        <fullName evidence="1">Uncharacterized protein</fullName>
    </submittedName>
</protein>
<sequence>MCFSISLLSDYKNNNAITYTNELLQNIASNIPDSIIYTDYELSGINKYIKTNTSSTIIEIDAHNTVAITNIISIIELIMPIKELQIEYIYDDNNILYCSKKYLNNLNNNLHNKSSIIKTIENNKKNTDYNNLYKTLKLYKLLK</sequence>
<name>A0A6C0H3J1_9ZZZZ</name>
<dbReference type="AlphaFoldDB" id="A0A6C0H3J1"/>
<dbReference type="EMBL" id="MN739863">
    <property type="protein sequence ID" value="QHT75132.1"/>
    <property type="molecule type" value="Genomic_DNA"/>
</dbReference>
<organism evidence="1">
    <name type="scientific">viral metagenome</name>
    <dbReference type="NCBI Taxonomy" id="1070528"/>
    <lineage>
        <taxon>unclassified sequences</taxon>
        <taxon>metagenomes</taxon>
        <taxon>organismal metagenomes</taxon>
    </lineage>
</organism>